<name>A0AAV1W248_LUPLU</name>
<keyword evidence="2" id="KW-1185">Reference proteome</keyword>
<evidence type="ECO:0000313" key="1">
    <source>
        <dbReference type="EMBL" id="CAL0303298.1"/>
    </source>
</evidence>
<comment type="caution">
    <text evidence="1">The sequence shown here is derived from an EMBL/GenBank/DDBJ whole genome shotgun (WGS) entry which is preliminary data.</text>
</comment>
<protein>
    <submittedName>
        <fullName evidence="1">Uncharacterized protein</fullName>
    </submittedName>
</protein>
<dbReference type="Proteomes" id="UP001497480">
    <property type="component" value="Unassembled WGS sequence"/>
</dbReference>
<proteinExistence type="predicted"/>
<dbReference type="EMBL" id="CAXHTB010000003">
    <property type="protein sequence ID" value="CAL0303298.1"/>
    <property type="molecule type" value="Genomic_DNA"/>
</dbReference>
<sequence>MNSVVKRIGKITLAATNMNDEDITKRMQKLLNVMQSLDGQWRESSGCENIEAGKLSEKVPRLFIATNKDEPYGGEFVPGPCTHRPSGRDNAAEAMEEWVRLWKSIDLAKAREPMSYMN</sequence>
<dbReference type="AlphaFoldDB" id="A0AAV1W248"/>
<gene>
    <name evidence="1" type="ORF">LLUT_LOCUS4358</name>
</gene>
<reference evidence="1 2" key="1">
    <citation type="submission" date="2024-03" db="EMBL/GenBank/DDBJ databases">
        <authorList>
            <person name="Martinez-Hernandez J."/>
        </authorList>
    </citation>
    <scope>NUCLEOTIDE SEQUENCE [LARGE SCALE GENOMIC DNA]</scope>
</reference>
<accession>A0AAV1W248</accession>
<evidence type="ECO:0000313" key="2">
    <source>
        <dbReference type="Proteomes" id="UP001497480"/>
    </source>
</evidence>
<organism evidence="1 2">
    <name type="scientific">Lupinus luteus</name>
    <name type="common">European yellow lupine</name>
    <dbReference type="NCBI Taxonomy" id="3873"/>
    <lineage>
        <taxon>Eukaryota</taxon>
        <taxon>Viridiplantae</taxon>
        <taxon>Streptophyta</taxon>
        <taxon>Embryophyta</taxon>
        <taxon>Tracheophyta</taxon>
        <taxon>Spermatophyta</taxon>
        <taxon>Magnoliopsida</taxon>
        <taxon>eudicotyledons</taxon>
        <taxon>Gunneridae</taxon>
        <taxon>Pentapetalae</taxon>
        <taxon>rosids</taxon>
        <taxon>fabids</taxon>
        <taxon>Fabales</taxon>
        <taxon>Fabaceae</taxon>
        <taxon>Papilionoideae</taxon>
        <taxon>50 kb inversion clade</taxon>
        <taxon>genistoids sensu lato</taxon>
        <taxon>core genistoids</taxon>
        <taxon>Genisteae</taxon>
        <taxon>Lupinus</taxon>
    </lineage>
</organism>